<dbReference type="GO" id="GO:0006891">
    <property type="term" value="P:intra-Golgi vesicle-mediated transport"/>
    <property type="evidence" value="ECO:0007669"/>
    <property type="project" value="TreeGrafter"/>
</dbReference>
<evidence type="ECO:0000256" key="8">
    <source>
        <dbReference type="ARBA" id="ARBA00031339"/>
    </source>
</evidence>
<comment type="caution">
    <text evidence="12">The sequence shown here is derived from an EMBL/GenBank/DDBJ whole genome shotgun (WGS) entry which is preliminary data.</text>
</comment>
<dbReference type="GO" id="GO:0000139">
    <property type="term" value="C:Golgi membrane"/>
    <property type="evidence" value="ECO:0007669"/>
    <property type="project" value="UniProtKB-SubCell"/>
</dbReference>
<dbReference type="GO" id="GO:0006886">
    <property type="term" value="P:intracellular protein transport"/>
    <property type="evidence" value="ECO:0007669"/>
    <property type="project" value="InterPro"/>
</dbReference>
<evidence type="ECO:0000256" key="1">
    <source>
        <dbReference type="ARBA" id="ARBA00004395"/>
    </source>
</evidence>
<name>A0A835YUG6_9STRA</name>
<keyword evidence="6" id="KW-0333">Golgi apparatus</keyword>
<dbReference type="PANTHER" id="PTHR13302:SF8">
    <property type="entry name" value="CONSERVED OLIGOMERIC GOLGI COMPLEX SUBUNIT 3"/>
    <property type="match status" value="1"/>
</dbReference>
<dbReference type="InterPro" id="IPR048320">
    <property type="entry name" value="COG3_N"/>
</dbReference>
<keyword evidence="5" id="KW-0653">Protein transport</keyword>
<dbReference type="Pfam" id="PF04136">
    <property type="entry name" value="COG3_N"/>
    <property type="match status" value="2"/>
</dbReference>
<dbReference type="PANTHER" id="PTHR13302">
    <property type="entry name" value="CONSERVED OLIGOMERIC GOLGI COMPLEX COMPONENT 3"/>
    <property type="match status" value="1"/>
</dbReference>
<evidence type="ECO:0000256" key="9">
    <source>
        <dbReference type="SAM" id="MobiDB-lite"/>
    </source>
</evidence>
<evidence type="ECO:0000256" key="2">
    <source>
        <dbReference type="ARBA" id="ARBA00009936"/>
    </source>
</evidence>
<evidence type="ECO:0000259" key="11">
    <source>
        <dbReference type="Pfam" id="PF20671"/>
    </source>
</evidence>
<dbReference type="GO" id="GO:0017119">
    <property type="term" value="C:Golgi transport complex"/>
    <property type="evidence" value="ECO:0007669"/>
    <property type="project" value="TreeGrafter"/>
</dbReference>
<evidence type="ECO:0000256" key="7">
    <source>
        <dbReference type="ARBA" id="ARBA00023136"/>
    </source>
</evidence>
<dbReference type="GO" id="GO:0005801">
    <property type="term" value="C:cis-Golgi network"/>
    <property type="evidence" value="ECO:0007669"/>
    <property type="project" value="InterPro"/>
</dbReference>
<evidence type="ECO:0000313" key="12">
    <source>
        <dbReference type="EMBL" id="KAG5181521.1"/>
    </source>
</evidence>
<protein>
    <recommendedName>
        <fullName evidence="3">Conserved oligomeric Golgi complex subunit 3</fullName>
    </recommendedName>
    <alternativeName>
        <fullName evidence="8">Component of oligomeric Golgi complex 3</fullName>
    </alternativeName>
</protein>
<comment type="subcellular location">
    <subcellularLocation>
        <location evidence="1">Golgi apparatus membrane</location>
        <topology evidence="1">Peripheral membrane protein</topology>
    </subcellularLocation>
</comment>
<dbReference type="GO" id="GO:0007030">
    <property type="term" value="P:Golgi organization"/>
    <property type="evidence" value="ECO:0007669"/>
    <property type="project" value="TreeGrafter"/>
</dbReference>
<dbReference type="Proteomes" id="UP000664859">
    <property type="component" value="Unassembled WGS sequence"/>
</dbReference>
<feature type="region of interest" description="Disordered" evidence="9">
    <location>
        <begin position="540"/>
        <end position="565"/>
    </location>
</feature>
<dbReference type="EMBL" id="JAFCMP010000323">
    <property type="protein sequence ID" value="KAG5181521.1"/>
    <property type="molecule type" value="Genomic_DNA"/>
</dbReference>
<evidence type="ECO:0000256" key="3">
    <source>
        <dbReference type="ARBA" id="ARBA00020976"/>
    </source>
</evidence>
<feature type="domain" description="Conserved oligomeric Golgi complex subunit 3 N-terminal" evidence="10">
    <location>
        <begin position="327"/>
        <end position="380"/>
    </location>
</feature>
<accession>A0A835YUG6</accession>
<keyword evidence="13" id="KW-1185">Reference proteome</keyword>
<keyword evidence="7" id="KW-0472">Membrane</keyword>
<evidence type="ECO:0000256" key="6">
    <source>
        <dbReference type="ARBA" id="ARBA00023034"/>
    </source>
</evidence>
<sequence length="1082" mass="119703">MHMLWEQLAPDGEDQLERIARLRELCCGEDEARSRKSSGAVAAATASPKRATKGTDSDVRLFHVLNAIQLDASVVDTRHSMGRAVVVSGSVAEPCERFFNTSTSSLRLMSAIPFDTYKSHAGTDAAAVHSFSSTDSMPYAQARGARWWYRAAWRSCTGRAVVVSGSVAELYERYYDAEFFEEDPLGDVVREDTQLRILTLDTLLRHLLQRVEALRSFDGQCSELEARVERAARLLRDIRESQAAASAKTSSLHTTCERLLAEEKELQTRLELLRGPLQYFTALEEISAQLGMHIVPVHNGAPAASGSGGIPPVGAEPVPTARIHPGTDAFVEALNRIDTCMRYLREHPEFRDSAAYLVKYGQLQLRALALVKNQVVDYLDQLQLRALALVKNRVVDYLDQLRTLALDKNQVVDLVQLRMLGLIKNQAVDCLDQAARLADGPVREGRLEMSPVYTKFRAISQRVAADVALIRRHPNADHLLIECEGAYLERRLNLLRPPVRAHLDAMHRQRELVGMIRFSSVYLIRIGQLEVQLFDDCMSGSSGSSAQQGDGGSGDSAPQRGDDGGENEGLYNMLLALCDEMYRYLRPRMLHANDIDELCEIIGVVREEIVEEHRGRHGERQARRIQTNPEHCTALRVKIYSFSGHMPRNDSRTETHACYLLQPNFESSALRRLESGGSQVPIETVLLKLVQDCQERPMSDNLMFNCVTPFPYVNFNFNLQLIHLAQRVIQRDVAQFRPREDGADLDYPAVLSRASAAAIAAYDTWYPPMRVGLLVLSKIYRVVDMGVFEDIAAETVRAVTAALVAAGRAVAAHASSLDGHLFLVKHLLTLREQLEPFDISFMRNDRKLNFSTTVSALRRLAQPSSGLALFRLSMQNVLIQTAKNSLPAVDEVEVDARQDMEEALREGCNALVACAADMAAEPLLAFLAKARVFRGRSGLAAPDGASDAVSAVGGTGVGQLRAQAFAQPARLRESLVAAAEALERSLPQILGSMRLYLGNPVTVGILLSPVLRIVLDSVSEVRMLLEELYEPQEATEIEPLLRRITNFADQETGGVAEAAQQELSDDIELVLEPDITPALASD</sequence>
<evidence type="ECO:0000256" key="4">
    <source>
        <dbReference type="ARBA" id="ARBA00022448"/>
    </source>
</evidence>
<gene>
    <name evidence="12" type="ORF">JKP88DRAFT_263614</name>
</gene>
<dbReference type="AlphaFoldDB" id="A0A835YUG6"/>
<reference evidence="12" key="1">
    <citation type="submission" date="2021-02" db="EMBL/GenBank/DDBJ databases">
        <title>First Annotated Genome of the Yellow-green Alga Tribonema minus.</title>
        <authorList>
            <person name="Mahan K.M."/>
        </authorList>
    </citation>
    <scope>NUCLEOTIDE SEQUENCE</scope>
    <source>
        <strain evidence="12">UTEX B ZZ1240</strain>
    </source>
</reference>
<feature type="domain" description="Conserved oligomeric Golgi complex subunit 3 N-terminal" evidence="10">
    <location>
        <begin position="212"/>
        <end position="291"/>
    </location>
</feature>
<organism evidence="12 13">
    <name type="scientific">Tribonema minus</name>
    <dbReference type="NCBI Taxonomy" id="303371"/>
    <lineage>
        <taxon>Eukaryota</taxon>
        <taxon>Sar</taxon>
        <taxon>Stramenopiles</taxon>
        <taxon>Ochrophyta</taxon>
        <taxon>PX clade</taxon>
        <taxon>Xanthophyceae</taxon>
        <taxon>Tribonematales</taxon>
        <taxon>Tribonemataceae</taxon>
        <taxon>Tribonema</taxon>
    </lineage>
</organism>
<keyword evidence="4" id="KW-0813">Transport</keyword>
<comment type="similarity">
    <text evidence="2">Belongs to the COG3 family.</text>
</comment>
<dbReference type="Pfam" id="PF20671">
    <property type="entry name" value="COG3_C"/>
    <property type="match status" value="1"/>
</dbReference>
<dbReference type="OrthoDB" id="296793at2759"/>
<evidence type="ECO:0000259" key="10">
    <source>
        <dbReference type="Pfam" id="PF04136"/>
    </source>
</evidence>
<evidence type="ECO:0000256" key="5">
    <source>
        <dbReference type="ARBA" id="ARBA00022927"/>
    </source>
</evidence>
<evidence type="ECO:0000313" key="13">
    <source>
        <dbReference type="Proteomes" id="UP000664859"/>
    </source>
</evidence>
<dbReference type="InterPro" id="IPR007265">
    <property type="entry name" value="COG_su3"/>
</dbReference>
<feature type="domain" description="Conserved oligomeric Golgi complex subunit 3 C-terminal" evidence="11">
    <location>
        <begin position="452"/>
        <end position="852"/>
    </location>
</feature>
<proteinExistence type="inferred from homology"/>
<dbReference type="InterPro" id="IPR048685">
    <property type="entry name" value="COG3_C"/>
</dbReference>